<dbReference type="SUPFAM" id="SSF74653">
    <property type="entry name" value="TolA/TonB C-terminal domain"/>
    <property type="match status" value="1"/>
</dbReference>
<reference evidence="8" key="1">
    <citation type="submission" date="2021-06" db="EMBL/GenBank/DDBJ databases">
        <title>Direct submission.</title>
        <authorList>
            <person name="Lee C.-S."/>
            <person name="Jin L."/>
        </authorList>
    </citation>
    <scope>NUCLEOTIDE SEQUENCE</scope>
    <source>
        <strain evidence="8">Con5</strain>
    </source>
</reference>
<evidence type="ECO:0000313" key="9">
    <source>
        <dbReference type="Proteomes" id="UP000679352"/>
    </source>
</evidence>
<dbReference type="Gene3D" id="3.30.1150.10">
    <property type="match status" value="1"/>
</dbReference>
<evidence type="ECO:0000256" key="1">
    <source>
        <dbReference type="ARBA" id="ARBA00004167"/>
    </source>
</evidence>
<dbReference type="NCBIfam" id="TIGR01352">
    <property type="entry name" value="tonB_Cterm"/>
    <property type="match status" value="1"/>
</dbReference>
<evidence type="ECO:0000259" key="7">
    <source>
        <dbReference type="PROSITE" id="PS52015"/>
    </source>
</evidence>
<evidence type="ECO:0000256" key="4">
    <source>
        <dbReference type="ARBA" id="ARBA00023136"/>
    </source>
</evidence>
<proteinExistence type="predicted"/>
<evidence type="ECO:0000313" key="8">
    <source>
        <dbReference type="EMBL" id="QWK89419.1"/>
    </source>
</evidence>
<feature type="compositionally biased region" description="Basic and acidic residues" evidence="5">
    <location>
        <begin position="114"/>
        <end position="159"/>
    </location>
</feature>
<dbReference type="InterPro" id="IPR037682">
    <property type="entry name" value="TonB_C"/>
</dbReference>
<dbReference type="Pfam" id="PF13103">
    <property type="entry name" value="TonB_2"/>
    <property type="match status" value="1"/>
</dbReference>
<feature type="compositionally biased region" description="Acidic residues" evidence="5">
    <location>
        <begin position="93"/>
        <end position="104"/>
    </location>
</feature>
<sequence length="266" mass="28348">MTDWADHIARGRRIVEPLLWILSAALVALMLAATTALALWLDQEYGRDDALKDAVLIDLSALPPAEMLASLPQKPEPPPPEVEEPAETPPEQLVEEVAEPEPIPEPEPVVTPEPKPEVKPEPKPEVKPAPKPEVKPEPKPKAKTEPKPKAKKAAAEPKPQKATPKAGAPSTAKGAVSANADAKWIRKAQGQLSKHMHRKAFHGRGVTVTLLVKITGSGQITSVSLKRSSGDPELDAKVVAHLSRKGAVAAPPDGQAKTVTLPTVLQ</sequence>
<evidence type="ECO:0000256" key="2">
    <source>
        <dbReference type="ARBA" id="ARBA00022692"/>
    </source>
</evidence>
<dbReference type="EMBL" id="CP076361">
    <property type="protein sequence ID" value="QWK89419.1"/>
    <property type="molecule type" value="Genomic_DNA"/>
</dbReference>
<keyword evidence="3 6" id="KW-1133">Transmembrane helix</keyword>
<feature type="transmembrane region" description="Helical" evidence="6">
    <location>
        <begin position="18"/>
        <end position="41"/>
    </location>
</feature>
<evidence type="ECO:0000256" key="6">
    <source>
        <dbReference type="SAM" id="Phobius"/>
    </source>
</evidence>
<keyword evidence="9" id="KW-1185">Reference proteome</keyword>
<keyword evidence="2 6" id="KW-0812">Transmembrane</keyword>
<dbReference type="Proteomes" id="UP000679352">
    <property type="component" value="Chromosome"/>
</dbReference>
<dbReference type="AlphaFoldDB" id="A0A975RZT9"/>
<accession>A0A975RZT9</accession>
<comment type="subcellular location">
    <subcellularLocation>
        <location evidence="1">Membrane</location>
        <topology evidence="1">Single-pass membrane protein</topology>
    </subcellularLocation>
</comment>
<dbReference type="GO" id="GO:0016020">
    <property type="term" value="C:membrane"/>
    <property type="evidence" value="ECO:0007669"/>
    <property type="project" value="UniProtKB-SubCell"/>
</dbReference>
<gene>
    <name evidence="8" type="ORF">KM031_11215</name>
</gene>
<dbReference type="RefSeq" id="WP_215504817.1">
    <property type="nucleotide sequence ID" value="NZ_CP076361.1"/>
</dbReference>
<dbReference type="KEGG" id="gfu:KM031_11215"/>
<name>A0A975RZT9_9RHOB</name>
<organism evidence="8 9">
    <name type="scientific">Gemmobacter fulvus</name>
    <dbReference type="NCBI Taxonomy" id="2840474"/>
    <lineage>
        <taxon>Bacteria</taxon>
        <taxon>Pseudomonadati</taxon>
        <taxon>Pseudomonadota</taxon>
        <taxon>Alphaproteobacteria</taxon>
        <taxon>Rhodobacterales</taxon>
        <taxon>Paracoccaceae</taxon>
        <taxon>Gemmobacter</taxon>
    </lineage>
</organism>
<dbReference type="GO" id="GO:0055085">
    <property type="term" value="P:transmembrane transport"/>
    <property type="evidence" value="ECO:0007669"/>
    <property type="project" value="InterPro"/>
</dbReference>
<evidence type="ECO:0000256" key="3">
    <source>
        <dbReference type="ARBA" id="ARBA00022989"/>
    </source>
</evidence>
<dbReference type="InterPro" id="IPR006260">
    <property type="entry name" value="TonB/TolA_C"/>
</dbReference>
<feature type="region of interest" description="Disordered" evidence="5">
    <location>
        <begin position="69"/>
        <end position="179"/>
    </location>
</feature>
<evidence type="ECO:0000256" key="5">
    <source>
        <dbReference type="SAM" id="MobiDB-lite"/>
    </source>
</evidence>
<protein>
    <submittedName>
        <fullName evidence="8">TonB family protein</fullName>
    </submittedName>
</protein>
<keyword evidence="4 6" id="KW-0472">Membrane</keyword>
<dbReference type="PROSITE" id="PS52015">
    <property type="entry name" value="TONB_CTD"/>
    <property type="match status" value="1"/>
</dbReference>
<feature type="domain" description="TonB C-terminal" evidence="7">
    <location>
        <begin position="180"/>
        <end position="266"/>
    </location>
</feature>